<feature type="compositionally biased region" description="Basic and acidic residues" evidence="1">
    <location>
        <begin position="17"/>
        <end position="35"/>
    </location>
</feature>
<name>A0AAE0XV04_9GAST</name>
<feature type="region of interest" description="Disordered" evidence="1">
    <location>
        <begin position="1"/>
        <end position="35"/>
    </location>
</feature>
<accession>A0AAE0XV04</accession>
<evidence type="ECO:0000256" key="1">
    <source>
        <dbReference type="SAM" id="MobiDB-lite"/>
    </source>
</evidence>
<sequence>MASSRDENQPTRNAKHHQSDLETARGNRLTDRDLTHGVGSIRNKSEVWSRLECVTAEEGRLECVTAEEGRLECVTAEEGDSSTEKYQTMILVPKEVRNNPRTQLELCLTGSRFGVVLAPHLNKLQWCNQEGRPPSNSSRANSRLEATSGKAPRSRGASTIKHFQSLPRDSRPHLAKLHDQEGRPPSNTSRAYLETRGNISQSSTIKKGIHHRTLAELNSRLEATSGKAPRSRGASIIEYLQSLTRDSRQHLAKLHDQEGRPPSNTCRALLETRGNI</sequence>
<dbReference type="EMBL" id="JAWDGP010007584">
    <property type="protein sequence ID" value="KAK3712461.1"/>
    <property type="molecule type" value="Genomic_DNA"/>
</dbReference>
<organism evidence="2 3">
    <name type="scientific">Elysia crispata</name>
    <name type="common">lettuce slug</name>
    <dbReference type="NCBI Taxonomy" id="231223"/>
    <lineage>
        <taxon>Eukaryota</taxon>
        <taxon>Metazoa</taxon>
        <taxon>Spiralia</taxon>
        <taxon>Lophotrochozoa</taxon>
        <taxon>Mollusca</taxon>
        <taxon>Gastropoda</taxon>
        <taxon>Heterobranchia</taxon>
        <taxon>Euthyneura</taxon>
        <taxon>Panpulmonata</taxon>
        <taxon>Sacoglossa</taxon>
        <taxon>Placobranchoidea</taxon>
        <taxon>Plakobranchidae</taxon>
        <taxon>Elysia</taxon>
    </lineage>
</organism>
<comment type="caution">
    <text evidence="2">The sequence shown here is derived from an EMBL/GenBank/DDBJ whole genome shotgun (WGS) entry which is preliminary data.</text>
</comment>
<evidence type="ECO:0000313" key="3">
    <source>
        <dbReference type="Proteomes" id="UP001283361"/>
    </source>
</evidence>
<gene>
    <name evidence="2" type="ORF">RRG08_002791</name>
</gene>
<feature type="compositionally biased region" description="Low complexity" evidence="1">
    <location>
        <begin position="132"/>
        <end position="143"/>
    </location>
</feature>
<evidence type="ECO:0000313" key="2">
    <source>
        <dbReference type="EMBL" id="KAK3712461.1"/>
    </source>
</evidence>
<dbReference type="AlphaFoldDB" id="A0AAE0XV04"/>
<keyword evidence="3" id="KW-1185">Reference proteome</keyword>
<proteinExistence type="predicted"/>
<protein>
    <submittedName>
        <fullName evidence="2">Uncharacterized protein</fullName>
    </submittedName>
</protein>
<dbReference type="Proteomes" id="UP001283361">
    <property type="component" value="Unassembled WGS sequence"/>
</dbReference>
<reference evidence="2" key="1">
    <citation type="journal article" date="2023" name="G3 (Bethesda)">
        <title>A reference genome for the long-term kleptoplast-retaining sea slug Elysia crispata morphotype clarki.</title>
        <authorList>
            <person name="Eastman K.E."/>
            <person name="Pendleton A.L."/>
            <person name="Shaikh M.A."/>
            <person name="Suttiyut T."/>
            <person name="Ogas R."/>
            <person name="Tomko P."/>
            <person name="Gavelis G."/>
            <person name="Widhalm J.R."/>
            <person name="Wisecaver J.H."/>
        </authorList>
    </citation>
    <scope>NUCLEOTIDE SEQUENCE</scope>
    <source>
        <strain evidence="2">ECLA1</strain>
    </source>
</reference>
<feature type="region of interest" description="Disordered" evidence="1">
    <location>
        <begin position="128"/>
        <end position="170"/>
    </location>
</feature>